<dbReference type="OrthoDB" id="9800507at2"/>
<dbReference type="GO" id="GO:0072344">
    <property type="term" value="P:rescue of stalled ribosome"/>
    <property type="evidence" value="ECO:0007669"/>
    <property type="project" value="UniProtKB-UniRule"/>
</dbReference>
<dbReference type="InterPro" id="IPR001328">
    <property type="entry name" value="Pept_tRNA_hydro"/>
</dbReference>
<keyword evidence="3 7" id="KW-0378">Hydrolase</keyword>
<dbReference type="PATRIC" id="fig|1072256.5.peg.733"/>
<evidence type="ECO:0000256" key="5">
    <source>
        <dbReference type="ARBA" id="ARBA00038063"/>
    </source>
</evidence>
<dbReference type="AlphaFoldDB" id="A0A0G3HDH1"/>
<comment type="function">
    <text evidence="7">Catalyzes the release of premature peptidyl moieties from peptidyl-tRNA molecules trapped in stalled 50S ribosomal subunits, and thus maintains levels of free tRNAs and 50S ribosomes.</text>
</comment>
<dbReference type="SUPFAM" id="SSF53178">
    <property type="entry name" value="Peptidyl-tRNA hydrolase-like"/>
    <property type="match status" value="1"/>
</dbReference>
<dbReference type="NCBIfam" id="TIGR00447">
    <property type="entry name" value="pth"/>
    <property type="match status" value="1"/>
</dbReference>
<dbReference type="KEGG" id="cut:CUTER_03685"/>
<keyword evidence="2 7" id="KW-0820">tRNA-binding</keyword>
<feature type="region of interest" description="Disordered" evidence="10">
    <location>
        <begin position="1"/>
        <end position="21"/>
    </location>
</feature>
<evidence type="ECO:0000256" key="4">
    <source>
        <dbReference type="ARBA" id="ARBA00022884"/>
    </source>
</evidence>
<dbReference type="PROSITE" id="PS01195">
    <property type="entry name" value="PEPT_TRNA_HYDROL_1"/>
    <property type="match status" value="1"/>
</dbReference>
<dbReference type="InterPro" id="IPR036416">
    <property type="entry name" value="Pept_tRNA_hydro_sf"/>
</dbReference>
<dbReference type="STRING" id="1072256.CUTER_03685"/>
<dbReference type="EC" id="3.1.1.29" evidence="1 7"/>
<feature type="active site" description="Proton acceptor" evidence="7">
    <location>
        <position position="42"/>
    </location>
</feature>
<dbReference type="PANTHER" id="PTHR17224">
    <property type="entry name" value="PEPTIDYL-TRNA HYDROLASE"/>
    <property type="match status" value="1"/>
</dbReference>
<evidence type="ECO:0000256" key="7">
    <source>
        <dbReference type="HAMAP-Rule" id="MF_00083"/>
    </source>
</evidence>
<accession>A0A0G3HDH1</accession>
<reference evidence="11 12" key="1">
    <citation type="journal article" date="2015" name="Genome Announc.">
        <title>Virulence Factor Genes Detected in the Complete Genome Sequence of Corynebacterium uterequi DSM 45634, Isolated from the Uterus of a Maiden Mare.</title>
        <authorList>
            <person name="Ruckert C."/>
            <person name="Kriete M."/>
            <person name="Jaenicke S."/>
            <person name="Winkler A."/>
            <person name="Tauch A."/>
        </authorList>
    </citation>
    <scope>NUCLEOTIDE SEQUENCE [LARGE SCALE GENOMIC DNA]</scope>
    <source>
        <strain evidence="11 12">DSM 45634</strain>
    </source>
</reference>
<keyword evidence="12" id="KW-1185">Reference proteome</keyword>
<reference evidence="12" key="2">
    <citation type="submission" date="2015-05" db="EMBL/GenBank/DDBJ databases">
        <title>Complete genome sequence of Corynebacterium uterequi DSM 45634, isolated from the uterus of a maiden mare.</title>
        <authorList>
            <person name="Ruckert C."/>
            <person name="Albersmeier A."/>
            <person name="Winkler A."/>
            <person name="Tauch A."/>
        </authorList>
    </citation>
    <scope>NUCLEOTIDE SEQUENCE [LARGE SCALE GENOMIC DNA]</scope>
    <source>
        <strain evidence="12">DSM 45634</strain>
    </source>
</reference>
<dbReference type="PANTHER" id="PTHR17224:SF1">
    <property type="entry name" value="PEPTIDYL-TRNA HYDROLASE"/>
    <property type="match status" value="1"/>
</dbReference>
<evidence type="ECO:0000256" key="9">
    <source>
        <dbReference type="RuleBase" id="RU004320"/>
    </source>
</evidence>
<comment type="similarity">
    <text evidence="5 7 9">Belongs to the PTH family.</text>
</comment>
<evidence type="ECO:0000256" key="3">
    <source>
        <dbReference type="ARBA" id="ARBA00022801"/>
    </source>
</evidence>
<keyword evidence="4 7" id="KW-0694">RNA-binding</keyword>
<organism evidence="11 12">
    <name type="scientific">Corynebacterium uterequi</name>
    <dbReference type="NCBI Taxonomy" id="1072256"/>
    <lineage>
        <taxon>Bacteria</taxon>
        <taxon>Bacillati</taxon>
        <taxon>Actinomycetota</taxon>
        <taxon>Actinomycetes</taxon>
        <taxon>Mycobacteriales</taxon>
        <taxon>Corynebacteriaceae</taxon>
        <taxon>Corynebacterium</taxon>
    </lineage>
</organism>
<feature type="binding site" evidence="7">
    <location>
        <position position="88"/>
    </location>
    <ligand>
        <name>tRNA</name>
        <dbReference type="ChEBI" id="CHEBI:17843"/>
    </ligand>
</feature>
<evidence type="ECO:0000313" key="11">
    <source>
        <dbReference type="EMBL" id="AKK10745.1"/>
    </source>
</evidence>
<evidence type="ECO:0000256" key="2">
    <source>
        <dbReference type="ARBA" id="ARBA00022555"/>
    </source>
</evidence>
<dbReference type="Gene3D" id="3.40.50.1470">
    <property type="entry name" value="Peptidyl-tRNA hydrolase"/>
    <property type="match status" value="1"/>
</dbReference>
<dbReference type="GO" id="GO:0005737">
    <property type="term" value="C:cytoplasm"/>
    <property type="evidence" value="ECO:0007669"/>
    <property type="project" value="UniProtKB-SubCell"/>
</dbReference>
<feature type="site" description="Stabilizes the basic form of H active site to accept a proton" evidence="7">
    <location>
        <position position="115"/>
    </location>
</feature>
<comment type="function">
    <text evidence="7">Hydrolyzes ribosome-free peptidyl-tRNAs (with 1 or more amino acids incorporated), which drop off the ribosome during protein synthesis, or as a result of ribosome stalling.</text>
</comment>
<feature type="binding site" evidence="7">
    <location>
        <position position="37"/>
    </location>
    <ligand>
        <name>tRNA</name>
        <dbReference type="ChEBI" id="CHEBI:17843"/>
    </ligand>
</feature>
<gene>
    <name evidence="11" type="primary">pth2</name>
    <name evidence="7" type="synonym">pth</name>
    <name evidence="11" type="ORF">CUTER_03685</name>
</gene>
<evidence type="ECO:0000256" key="10">
    <source>
        <dbReference type="SAM" id="MobiDB-lite"/>
    </source>
</evidence>
<dbReference type="GO" id="GO:0006515">
    <property type="term" value="P:protein quality control for misfolded or incompletely synthesized proteins"/>
    <property type="evidence" value="ECO:0007669"/>
    <property type="project" value="UniProtKB-UniRule"/>
</dbReference>
<evidence type="ECO:0000256" key="6">
    <source>
        <dbReference type="ARBA" id="ARBA00050038"/>
    </source>
</evidence>
<evidence type="ECO:0000313" key="12">
    <source>
        <dbReference type="Proteomes" id="UP000035548"/>
    </source>
</evidence>
<name>A0A0G3HDH1_9CORY</name>
<sequence>MTTLLRPFSREHTTPEVSQPPAPHWVVLGLGNPGKKYAPTRHNVGYLCVDELLAPRHASLSAVPGVPALATSIALDGQPCLAARSTTYMNSSGEAAAALLRQHALPPEQLIVVHDELDLPAGVVRIKLAGNENGHNGLKSITEHLGTRDYIRVRIGVGRPPAGTSVPDWVLSPMMPDASGAMPNIQLASEAVTLIVSGGVAAAQNTVHAR</sequence>
<keyword evidence="7" id="KW-0963">Cytoplasm</keyword>
<comment type="subunit">
    <text evidence="7">Monomer.</text>
</comment>
<dbReference type="HAMAP" id="MF_00083">
    <property type="entry name" value="Pept_tRNA_hydro_bact"/>
    <property type="match status" value="1"/>
</dbReference>
<dbReference type="CDD" id="cd00462">
    <property type="entry name" value="PTH"/>
    <property type="match status" value="1"/>
</dbReference>
<protein>
    <recommendedName>
        <fullName evidence="6 7">Peptidyl-tRNA hydrolase</fullName>
        <shortName evidence="7">Pth</shortName>
        <ecNumber evidence="1 7">3.1.1.29</ecNumber>
    </recommendedName>
</protein>
<dbReference type="InterPro" id="IPR018171">
    <property type="entry name" value="Pept_tRNA_hydro_CS"/>
</dbReference>
<evidence type="ECO:0000256" key="1">
    <source>
        <dbReference type="ARBA" id="ARBA00013260"/>
    </source>
</evidence>
<feature type="binding site" evidence="7">
    <location>
        <position position="90"/>
    </location>
    <ligand>
        <name>tRNA</name>
        <dbReference type="ChEBI" id="CHEBI:17843"/>
    </ligand>
</feature>
<evidence type="ECO:0000256" key="8">
    <source>
        <dbReference type="RuleBase" id="RU000673"/>
    </source>
</evidence>
<dbReference type="GO" id="GO:0000049">
    <property type="term" value="F:tRNA binding"/>
    <property type="evidence" value="ECO:0007669"/>
    <property type="project" value="UniProtKB-UniRule"/>
</dbReference>
<dbReference type="EMBL" id="CP011546">
    <property type="protein sequence ID" value="AKK10745.1"/>
    <property type="molecule type" value="Genomic_DNA"/>
</dbReference>
<dbReference type="GO" id="GO:0004045">
    <property type="term" value="F:peptidyl-tRNA hydrolase activity"/>
    <property type="evidence" value="ECO:0007669"/>
    <property type="project" value="UniProtKB-UniRule"/>
</dbReference>
<dbReference type="RefSeq" id="WP_047259267.1">
    <property type="nucleotide sequence ID" value="NZ_CP011546.1"/>
</dbReference>
<comment type="catalytic activity">
    <reaction evidence="7 8">
        <text>an N-acyl-L-alpha-aminoacyl-tRNA + H2O = an N-acyl-L-amino acid + a tRNA + H(+)</text>
        <dbReference type="Rhea" id="RHEA:54448"/>
        <dbReference type="Rhea" id="RHEA-COMP:10123"/>
        <dbReference type="Rhea" id="RHEA-COMP:13883"/>
        <dbReference type="ChEBI" id="CHEBI:15377"/>
        <dbReference type="ChEBI" id="CHEBI:15378"/>
        <dbReference type="ChEBI" id="CHEBI:59874"/>
        <dbReference type="ChEBI" id="CHEBI:78442"/>
        <dbReference type="ChEBI" id="CHEBI:138191"/>
        <dbReference type="EC" id="3.1.1.29"/>
    </reaction>
</comment>
<feature type="binding site" evidence="7">
    <location>
        <position position="136"/>
    </location>
    <ligand>
        <name>tRNA</name>
        <dbReference type="ChEBI" id="CHEBI:17843"/>
    </ligand>
</feature>
<dbReference type="Proteomes" id="UP000035548">
    <property type="component" value="Chromosome"/>
</dbReference>
<dbReference type="Pfam" id="PF01195">
    <property type="entry name" value="Pept_tRNA_hydro"/>
    <property type="match status" value="1"/>
</dbReference>
<feature type="site" description="Discriminates between blocked and unblocked aminoacyl-tRNA" evidence="7">
    <location>
        <position position="32"/>
    </location>
</feature>
<proteinExistence type="inferred from homology"/>
<comment type="subcellular location">
    <subcellularLocation>
        <location evidence="7">Cytoplasm</location>
    </subcellularLocation>
</comment>